<dbReference type="GO" id="GO:0000160">
    <property type="term" value="P:phosphorelay signal transduction system"/>
    <property type="evidence" value="ECO:0007669"/>
    <property type="project" value="InterPro"/>
</dbReference>
<feature type="modified residue" description="4-aspartylphosphate" evidence="2">
    <location>
        <position position="58"/>
    </location>
</feature>
<dbReference type="Pfam" id="PF00072">
    <property type="entry name" value="Response_reg"/>
    <property type="match status" value="1"/>
</dbReference>
<protein>
    <submittedName>
        <fullName evidence="5">Response regulator transcription factor</fullName>
    </submittedName>
</protein>
<keyword evidence="1" id="KW-0238">DNA-binding</keyword>
<name>A0A6I1EJR3_9BURK</name>
<proteinExistence type="predicted"/>
<dbReference type="InterPro" id="IPR011006">
    <property type="entry name" value="CheY-like_superfamily"/>
</dbReference>
<evidence type="ECO:0000313" key="6">
    <source>
        <dbReference type="Proteomes" id="UP000430564"/>
    </source>
</evidence>
<dbReference type="SMART" id="SM00448">
    <property type="entry name" value="REC"/>
    <property type="match status" value="1"/>
</dbReference>
<gene>
    <name evidence="5" type="ORF">GBM95_05515</name>
</gene>
<feature type="domain" description="Response regulatory" evidence="4">
    <location>
        <begin position="9"/>
        <end position="123"/>
    </location>
</feature>
<reference evidence="5 6" key="1">
    <citation type="submission" date="2019-10" db="EMBL/GenBank/DDBJ databases">
        <title>Genome diversity of Sutterella seckii.</title>
        <authorList>
            <person name="Chaplin A.V."/>
            <person name="Sokolova S.R."/>
            <person name="Mosin K.A."/>
            <person name="Ivanova E.L."/>
            <person name="Kochetkova T.O."/>
            <person name="Goltsov A.Y."/>
            <person name="Trofimov D.Y."/>
            <person name="Efimov B.A."/>
        </authorList>
    </citation>
    <scope>NUCLEOTIDE SEQUENCE [LARGE SCALE GENOMIC DNA]</scope>
    <source>
        <strain evidence="5 6">ASD393</strain>
    </source>
</reference>
<dbReference type="GO" id="GO:0006355">
    <property type="term" value="P:regulation of DNA-templated transcription"/>
    <property type="evidence" value="ECO:0007669"/>
    <property type="project" value="InterPro"/>
</dbReference>
<dbReference type="InterPro" id="IPR001789">
    <property type="entry name" value="Sig_transdc_resp-reg_receiver"/>
</dbReference>
<evidence type="ECO:0000259" key="3">
    <source>
        <dbReference type="PROSITE" id="PS50043"/>
    </source>
</evidence>
<dbReference type="InterPro" id="IPR000792">
    <property type="entry name" value="Tscrpt_reg_LuxR_C"/>
</dbReference>
<accession>A0A6I1EJR3</accession>
<dbReference type="PANTHER" id="PTHR43214:SF44">
    <property type="entry name" value="TWO-COMPONENT RESPONSE REGULATOR"/>
    <property type="match status" value="1"/>
</dbReference>
<dbReference type="AlphaFoldDB" id="A0A6I1EJR3"/>
<evidence type="ECO:0000256" key="1">
    <source>
        <dbReference type="ARBA" id="ARBA00023125"/>
    </source>
</evidence>
<dbReference type="PROSITE" id="PS50110">
    <property type="entry name" value="RESPONSE_REGULATORY"/>
    <property type="match status" value="1"/>
</dbReference>
<dbReference type="Gene3D" id="1.10.10.10">
    <property type="entry name" value="Winged helix-like DNA-binding domain superfamily/Winged helix DNA-binding domain"/>
    <property type="match status" value="1"/>
</dbReference>
<dbReference type="PROSITE" id="PS50043">
    <property type="entry name" value="HTH_LUXR_2"/>
    <property type="match status" value="1"/>
</dbReference>
<dbReference type="Proteomes" id="UP000430564">
    <property type="component" value="Unassembled WGS sequence"/>
</dbReference>
<dbReference type="PRINTS" id="PR00038">
    <property type="entry name" value="HTHLUXR"/>
</dbReference>
<evidence type="ECO:0000256" key="2">
    <source>
        <dbReference type="PROSITE-ProRule" id="PRU00169"/>
    </source>
</evidence>
<keyword evidence="2" id="KW-0597">Phosphoprotein</keyword>
<sequence length="217" mass="23438">MTPKTLLPLIRIIDDDEALLASSALLLRSMGWEVETWSDGASFLEAESLLRPGCIILDVQMPGMDGLEVQSELVRRGSRIPVLFLTAHGSIPLAVRALHRGAEDFLEKPVDPMALVARVAQCATASAARSAEESALAEKRSRFESLTPRERDVAEHVLRNEANKEIARALGLEVSTVKMHRANAFAKLGVHSPGELWQLASECGLTGEGIKAPGSLP</sequence>
<dbReference type="InterPro" id="IPR016032">
    <property type="entry name" value="Sig_transdc_resp-reg_C-effctor"/>
</dbReference>
<dbReference type="SUPFAM" id="SSF52172">
    <property type="entry name" value="CheY-like"/>
    <property type="match status" value="1"/>
</dbReference>
<dbReference type="Pfam" id="PF00196">
    <property type="entry name" value="GerE"/>
    <property type="match status" value="1"/>
</dbReference>
<dbReference type="Gene3D" id="3.40.50.2300">
    <property type="match status" value="1"/>
</dbReference>
<dbReference type="SMART" id="SM00421">
    <property type="entry name" value="HTH_LUXR"/>
    <property type="match status" value="1"/>
</dbReference>
<organism evidence="5 6">
    <name type="scientific">Sutterella seckii</name>
    <dbReference type="NCBI Taxonomy" id="1944635"/>
    <lineage>
        <taxon>Bacteria</taxon>
        <taxon>Pseudomonadati</taxon>
        <taxon>Pseudomonadota</taxon>
        <taxon>Betaproteobacteria</taxon>
        <taxon>Burkholderiales</taxon>
        <taxon>Sutterellaceae</taxon>
        <taxon>Sutterella</taxon>
    </lineage>
</organism>
<dbReference type="RefSeq" id="WP_152158176.1">
    <property type="nucleotide sequence ID" value="NZ_WEHX01000026.1"/>
</dbReference>
<evidence type="ECO:0000259" key="4">
    <source>
        <dbReference type="PROSITE" id="PS50110"/>
    </source>
</evidence>
<dbReference type="CDD" id="cd06170">
    <property type="entry name" value="LuxR_C_like"/>
    <property type="match status" value="1"/>
</dbReference>
<dbReference type="InterPro" id="IPR039420">
    <property type="entry name" value="WalR-like"/>
</dbReference>
<feature type="domain" description="HTH luxR-type" evidence="3">
    <location>
        <begin position="139"/>
        <end position="204"/>
    </location>
</feature>
<comment type="caution">
    <text evidence="5">The sequence shown here is derived from an EMBL/GenBank/DDBJ whole genome shotgun (WGS) entry which is preliminary data.</text>
</comment>
<dbReference type="PANTHER" id="PTHR43214">
    <property type="entry name" value="TWO-COMPONENT RESPONSE REGULATOR"/>
    <property type="match status" value="1"/>
</dbReference>
<evidence type="ECO:0000313" key="5">
    <source>
        <dbReference type="EMBL" id="KAB7660725.1"/>
    </source>
</evidence>
<dbReference type="OrthoDB" id="9802186at2"/>
<dbReference type="GO" id="GO:0003677">
    <property type="term" value="F:DNA binding"/>
    <property type="evidence" value="ECO:0007669"/>
    <property type="project" value="UniProtKB-KW"/>
</dbReference>
<dbReference type="EMBL" id="WEHX01000026">
    <property type="protein sequence ID" value="KAB7660725.1"/>
    <property type="molecule type" value="Genomic_DNA"/>
</dbReference>
<dbReference type="SUPFAM" id="SSF46894">
    <property type="entry name" value="C-terminal effector domain of the bipartite response regulators"/>
    <property type="match status" value="1"/>
</dbReference>
<dbReference type="InterPro" id="IPR036388">
    <property type="entry name" value="WH-like_DNA-bd_sf"/>
</dbReference>